<dbReference type="InterPro" id="IPR007621">
    <property type="entry name" value="TPM_dom"/>
</dbReference>
<dbReference type="EMBL" id="LSFM01000001">
    <property type="protein sequence ID" value="OBY66553.1"/>
    <property type="molecule type" value="Genomic_DNA"/>
</dbReference>
<keyword evidence="1" id="KW-0812">Transmembrane</keyword>
<evidence type="ECO:0000256" key="1">
    <source>
        <dbReference type="SAM" id="Phobius"/>
    </source>
</evidence>
<accession>A0A1B8U3V5</accession>
<evidence type="ECO:0000313" key="3">
    <source>
        <dbReference type="EMBL" id="OBY66553.1"/>
    </source>
</evidence>
<feature type="domain" description="TPM" evidence="2">
    <location>
        <begin position="50"/>
        <end position="168"/>
    </location>
</feature>
<dbReference type="Proteomes" id="UP000092584">
    <property type="component" value="Unassembled WGS sequence"/>
</dbReference>
<keyword evidence="4" id="KW-1185">Reference proteome</keyword>
<comment type="caution">
    <text evidence="3">The sequence shown here is derived from an EMBL/GenBank/DDBJ whole genome shotgun (WGS) entry which is preliminary data.</text>
</comment>
<sequence length="285" mass="30189">MIFSKQYSVGSFQLAGLCKNWLFFVALVFSLQTFAQGFKIPETPKFQTSVYDYVNLLSVSQKTNLESKLVQYSDTTSTQIVVAIIASTEGENINYLAANWGEKWGIGDAKKDNGILILLAKDDKKIAIQVGRGAEPLLTDFQSKRIIERVILPEFRKGDFYGGLDKGAIYIFKTLNGEFTGTRQQDEKGFDPGIIIFIVMIIVFFLIVSRGNKNNKGGGRGFRRKGSVAGSILEAIILSNAGRGGGSFGGGFGSGSSGGGSFGGGGFGGGFGGGSFGGGGASGGW</sequence>
<keyword evidence="1" id="KW-0472">Membrane</keyword>
<dbReference type="PANTHER" id="PTHR30373">
    <property type="entry name" value="UPF0603 PROTEIN YGCG"/>
    <property type="match status" value="1"/>
</dbReference>
<dbReference type="Gene3D" id="3.10.310.50">
    <property type="match status" value="1"/>
</dbReference>
<dbReference type="Pfam" id="PF04536">
    <property type="entry name" value="TPM_phosphatase"/>
    <property type="match status" value="1"/>
</dbReference>
<reference evidence="4" key="1">
    <citation type="submission" date="2016-02" db="EMBL/GenBank/DDBJ databases">
        <authorList>
            <person name="Shin S.-K."/>
            <person name="Yi H."/>
            <person name="Kim E."/>
        </authorList>
    </citation>
    <scope>NUCLEOTIDE SEQUENCE [LARGE SCALE GENOMIC DNA]</scope>
    <source>
        <strain evidence="4">LPB0003</strain>
    </source>
</reference>
<gene>
    <name evidence="3" type="ORF">LPB3_00725</name>
</gene>
<dbReference type="KEGG" id="pob:LPB03_08810"/>
<proteinExistence type="predicted"/>
<dbReference type="PANTHER" id="PTHR30373:SF2">
    <property type="entry name" value="UPF0603 PROTEIN YGCG"/>
    <property type="match status" value="1"/>
</dbReference>
<name>A0A1B8U3V5_9FLAO</name>
<dbReference type="RefSeq" id="WP_065317675.1">
    <property type="nucleotide sequence ID" value="NZ_CP017477.1"/>
</dbReference>
<feature type="transmembrane region" description="Helical" evidence="1">
    <location>
        <begin position="189"/>
        <end position="208"/>
    </location>
</feature>
<organism evidence="3 4">
    <name type="scientific">Polaribacter vadi</name>
    <dbReference type="NCBI Taxonomy" id="1774273"/>
    <lineage>
        <taxon>Bacteria</taxon>
        <taxon>Pseudomonadati</taxon>
        <taxon>Bacteroidota</taxon>
        <taxon>Flavobacteriia</taxon>
        <taxon>Flavobacteriales</taxon>
        <taxon>Flavobacteriaceae</taxon>
    </lineage>
</organism>
<protein>
    <submittedName>
        <fullName evidence="3">Methanol dehydrogenase</fullName>
    </submittedName>
</protein>
<evidence type="ECO:0000313" key="4">
    <source>
        <dbReference type="Proteomes" id="UP000092584"/>
    </source>
</evidence>
<dbReference type="OrthoDB" id="9810918at2"/>
<evidence type="ECO:0000259" key="2">
    <source>
        <dbReference type="Pfam" id="PF04536"/>
    </source>
</evidence>
<keyword evidence="1" id="KW-1133">Transmembrane helix</keyword>
<dbReference type="AlphaFoldDB" id="A0A1B8U3V5"/>
<dbReference type="STRING" id="1774273.LPB03_08810"/>